<feature type="region of interest" description="Disordered" evidence="1">
    <location>
        <begin position="1"/>
        <end position="32"/>
    </location>
</feature>
<dbReference type="EMBL" id="BAAAEW010000004">
    <property type="protein sequence ID" value="GAA0742931.1"/>
    <property type="molecule type" value="Genomic_DNA"/>
</dbReference>
<keyword evidence="3" id="KW-1185">Reference proteome</keyword>
<gene>
    <name evidence="2" type="ORF">GCM10009107_06940</name>
</gene>
<comment type="caution">
    <text evidence="2">The sequence shown here is derived from an EMBL/GenBank/DDBJ whole genome shotgun (WGS) entry which is preliminary data.</text>
</comment>
<protein>
    <submittedName>
        <fullName evidence="2">Uncharacterized protein</fullName>
    </submittedName>
</protein>
<evidence type="ECO:0000256" key="1">
    <source>
        <dbReference type="SAM" id="MobiDB-lite"/>
    </source>
</evidence>
<accession>A0ABN1JMK8</accession>
<proteinExistence type="predicted"/>
<evidence type="ECO:0000313" key="3">
    <source>
        <dbReference type="Proteomes" id="UP001500279"/>
    </source>
</evidence>
<name>A0ABN1JMK8_9BURK</name>
<dbReference type="Proteomes" id="UP001500279">
    <property type="component" value="Unassembled WGS sequence"/>
</dbReference>
<organism evidence="2 3">
    <name type="scientific">Ideonella azotifigens</name>
    <dbReference type="NCBI Taxonomy" id="513160"/>
    <lineage>
        <taxon>Bacteria</taxon>
        <taxon>Pseudomonadati</taxon>
        <taxon>Pseudomonadota</taxon>
        <taxon>Betaproteobacteria</taxon>
        <taxon>Burkholderiales</taxon>
        <taxon>Sphaerotilaceae</taxon>
        <taxon>Ideonella</taxon>
    </lineage>
</organism>
<sequence length="59" mass="6139">MVAGGALNATKMGAASTKVRIKPSTGARDSTLNGIFPGGLRLRLIERAMPTPMQQKTVA</sequence>
<evidence type="ECO:0000313" key="2">
    <source>
        <dbReference type="EMBL" id="GAA0742931.1"/>
    </source>
</evidence>
<reference evidence="2 3" key="1">
    <citation type="journal article" date="2019" name="Int. J. Syst. Evol. Microbiol.">
        <title>The Global Catalogue of Microorganisms (GCM) 10K type strain sequencing project: providing services to taxonomists for standard genome sequencing and annotation.</title>
        <authorList>
            <consortium name="The Broad Institute Genomics Platform"/>
            <consortium name="The Broad Institute Genome Sequencing Center for Infectious Disease"/>
            <person name="Wu L."/>
            <person name="Ma J."/>
        </authorList>
    </citation>
    <scope>NUCLEOTIDE SEQUENCE [LARGE SCALE GENOMIC DNA]</scope>
    <source>
        <strain evidence="2 3">JCM 15503</strain>
    </source>
</reference>